<dbReference type="InParanoid" id="A0A2U3MU52"/>
<sequence>MDTILLSIEPNDLETILIDAETIQEIYRDRDLKNKLNLKESASILHFCLLAKSQVVKLH</sequence>
<dbReference type="RefSeq" id="WP_171334389.1">
    <property type="nucleotide sequence ID" value="NZ_OOGT01000003.1"/>
</dbReference>
<name>A0A2U3MU52_9GAMM</name>
<dbReference type="Proteomes" id="UP000245974">
    <property type="component" value="Unassembled WGS sequence"/>
</dbReference>
<evidence type="ECO:0000313" key="1">
    <source>
        <dbReference type="EMBL" id="SPL68942.1"/>
    </source>
</evidence>
<reference evidence="2" key="1">
    <citation type="submission" date="2018-03" db="EMBL/GenBank/DDBJ databases">
        <authorList>
            <person name="Blom J."/>
        </authorList>
    </citation>
    <scope>NUCLEOTIDE SEQUENCE [LARGE SCALE GENOMIC DNA]</scope>
    <source>
        <strain evidence="2">KPC-SM-21</strain>
    </source>
</reference>
<dbReference type="EMBL" id="OOGT01000003">
    <property type="protein sequence ID" value="SPL68942.1"/>
    <property type="molecule type" value="Genomic_DNA"/>
</dbReference>
<organism evidence="1 2">
    <name type="scientific">Acinetobacter stercoris</name>
    <dbReference type="NCBI Taxonomy" id="2126983"/>
    <lineage>
        <taxon>Bacteria</taxon>
        <taxon>Pseudomonadati</taxon>
        <taxon>Pseudomonadota</taxon>
        <taxon>Gammaproteobacteria</taxon>
        <taxon>Moraxellales</taxon>
        <taxon>Moraxellaceae</taxon>
        <taxon>Acinetobacter</taxon>
    </lineage>
</organism>
<gene>
    <name evidence="1" type="ORF">KPC_0120</name>
</gene>
<proteinExistence type="predicted"/>
<accession>A0A2U3MU52</accession>
<dbReference type="AlphaFoldDB" id="A0A2U3MU52"/>
<protein>
    <submittedName>
        <fullName evidence="1">Uncharacterized protein</fullName>
    </submittedName>
</protein>
<keyword evidence="2" id="KW-1185">Reference proteome</keyword>
<evidence type="ECO:0000313" key="2">
    <source>
        <dbReference type="Proteomes" id="UP000245974"/>
    </source>
</evidence>